<feature type="transmembrane region" description="Helical" evidence="19">
    <location>
        <begin position="193"/>
        <end position="214"/>
    </location>
</feature>
<dbReference type="InterPro" id="IPR007318">
    <property type="entry name" value="Phopholipid_MeTrfase"/>
</dbReference>
<keyword evidence="21" id="KW-1185">Reference proteome</keyword>
<feature type="binding site" evidence="17">
    <location>
        <begin position="218"/>
        <end position="219"/>
    </location>
    <ligand>
        <name>S-adenosyl-L-methionine</name>
        <dbReference type="ChEBI" id="CHEBI:59789"/>
    </ligand>
</feature>
<comment type="subcellular location">
    <subcellularLocation>
        <location evidence="17">Endoplasmic reticulum membrane</location>
        <topology evidence="17">Multi-pass membrane protein</topology>
    </subcellularLocation>
    <subcellularLocation>
        <location evidence="17">Mitochondrion membrane</location>
        <topology evidence="17">Multi-pass membrane protein</topology>
    </subcellularLocation>
</comment>
<dbReference type="GO" id="GO:0006656">
    <property type="term" value="P:phosphatidylcholine biosynthetic process"/>
    <property type="evidence" value="ECO:0007669"/>
    <property type="project" value="UniProtKB-UniRule"/>
</dbReference>
<protein>
    <recommendedName>
        <fullName evidence="17">Phosphatidyl-N-methylethanolamine N-methyltransferase</fullName>
        <ecNumber evidence="17">2.1.1.71</ecNumber>
    </recommendedName>
    <alternativeName>
        <fullName evidence="17">Phospholipid methyltransferase</fullName>
        <shortName evidence="17">PLMT</shortName>
    </alternativeName>
</protein>
<feature type="transmembrane region" description="Helical" evidence="19">
    <location>
        <begin position="129"/>
        <end position="149"/>
    </location>
</feature>
<evidence type="ECO:0000256" key="6">
    <source>
        <dbReference type="ARBA" id="ARBA00022691"/>
    </source>
</evidence>
<feature type="compositionally biased region" description="Low complexity" evidence="18">
    <location>
        <begin position="282"/>
        <end position="293"/>
    </location>
</feature>
<dbReference type="AlphaFoldDB" id="A0A1B9GJN6"/>
<dbReference type="PANTHER" id="PTHR15458">
    <property type="entry name" value="PHOSPHATIDYLETHANOLAMINE N-METHYLTRANSFERASE"/>
    <property type="match status" value="1"/>
</dbReference>
<keyword evidence="5 17" id="KW-0808">Transferase</keyword>
<evidence type="ECO:0000256" key="3">
    <source>
        <dbReference type="ARBA" id="ARBA00022516"/>
    </source>
</evidence>
<feature type="compositionally biased region" description="Acidic residues" evidence="18">
    <location>
        <begin position="272"/>
        <end position="281"/>
    </location>
</feature>
<accession>A0A1B9GJN6</accession>
<dbReference type="PROSITE" id="PS51599">
    <property type="entry name" value="SAM_PEMT_PEM2"/>
    <property type="match status" value="1"/>
</dbReference>
<dbReference type="PANTHER" id="PTHR15458:SF5">
    <property type="entry name" value="PHOSPHATIDYLETHANOLAMINE N-METHYLTRANSFERASE"/>
    <property type="match status" value="1"/>
</dbReference>
<dbReference type="GO" id="GO:0000773">
    <property type="term" value="F:phosphatidyl-N-methylethanolamine N-methyltransferase activity"/>
    <property type="evidence" value="ECO:0007669"/>
    <property type="project" value="UniProtKB-UniRule"/>
</dbReference>
<dbReference type="Proteomes" id="UP000092666">
    <property type="component" value="Unassembled WGS sequence"/>
</dbReference>
<reference evidence="20 21" key="1">
    <citation type="submission" date="2013-07" db="EMBL/GenBank/DDBJ databases">
        <title>The Genome Sequence of Cryptococcus heveanensis BCC8398.</title>
        <authorList>
            <consortium name="The Broad Institute Genome Sequencing Platform"/>
            <person name="Cuomo C."/>
            <person name="Litvintseva A."/>
            <person name="Chen Y."/>
            <person name="Heitman J."/>
            <person name="Sun S."/>
            <person name="Springer D."/>
            <person name="Dromer F."/>
            <person name="Young S.K."/>
            <person name="Zeng Q."/>
            <person name="Gargeya S."/>
            <person name="Fitzgerald M."/>
            <person name="Abouelleil A."/>
            <person name="Alvarado L."/>
            <person name="Berlin A.M."/>
            <person name="Chapman S.B."/>
            <person name="Dewar J."/>
            <person name="Goldberg J."/>
            <person name="Griggs A."/>
            <person name="Gujja S."/>
            <person name="Hansen M."/>
            <person name="Howarth C."/>
            <person name="Imamovic A."/>
            <person name="Larimer J."/>
            <person name="McCowan C."/>
            <person name="Murphy C."/>
            <person name="Pearson M."/>
            <person name="Priest M."/>
            <person name="Roberts A."/>
            <person name="Saif S."/>
            <person name="Shea T."/>
            <person name="Sykes S."/>
            <person name="Wortman J."/>
            <person name="Nusbaum C."/>
            <person name="Birren B."/>
        </authorList>
    </citation>
    <scope>NUCLEOTIDE SEQUENCE [LARGE SCALE GENOMIC DNA]</scope>
    <source>
        <strain evidence="20 21">BCC8398</strain>
    </source>
</reference>
<evidence type="ECO:0000256" key="2">
    <source>
        <dbReference type="ARBA" id="ARBA00005189"/>
    </source>
</evidence>
<proteinExistence type="inferred from homology"/>
<feature type="transmembrane region" description="Helical" evidence="19">
    <location>
        <begin position="83"/>
        <end position="104"/>
    </location>
</feature>
<evidence type="ECO:0000256" key="11">
    <source>
        <dbReference type="ARBA" id="ARBA00023128"/>
    </source>
</evidence>
<feature type="compositionally biased region" description="Gly residues" evidence="18">
    <location>
        <begin position="313"/>
        <end position="323"/>
    </location>
</feature>
<dbReference type="HAMAP" id="MF_03216">
    <property type="entry name" value="PLMT"/>
    <property type="match status" value="1"/>
</dbReference>
<evidence type="ECO:0000256" key="15">
    <source>
        <dbReference type="ARBA" id="ARBA00051252"/>
    </source>
</evidence>
<sequence>MSFSKQLAHVLDDLPPWVPFQDLFNPSYHYATVGVGAGVGRYAGLVDLSKKSLWAFVAQVAFNPIFWNYVARNEYRKRTITKIVGSPLIGTYLLAVTIFSISAFRDHLYLNAVKDQPAYLPLAHPGVKALAAALFLAGQTFVISSMWALGVTGTYLGDYFGILMTHRVTSFPFNVLSDPMYVGSALSHLGTALWFQSPVGIVLSAWVWLVYVVALRFEGPFTDKIYSAKSKKTDALDEPNPSASSTATAYPATPSRRSGRIAARKSISASDFEVDSSDADADAPSTSAFTSTKSGRKSRSSALKDELNAAAGSGSGSGSGSGRGTPSRMTRSRSKGRVSEVDTD</sequence>
<evidence type="ECO:0000256" key="16">
    <source>
        <dbReference type="ARBA" id="ARBA00052459"/>
    </source>
</evidence>
<evidence type="ECO:0000256" key="5">
    <source>
        <dbReference type="ARBA" id="ARBA00022679"/>
    </source>
</evidence>
<evidence type="ECO:0000313" key="20">
    <source>
        <dbReference type="EMBL" id="OCF31259.1"/>
    </source>
</evidence>
<keyword evidence="12 17" id="KW-0472">Membrane</keyword>
<keyword evidence="7 17" id="KW-0812">Transmembrane</keyword>
<reference evidence="21" key="2">
    <citation type="submission" date="2013-12" db="EMBL/GenBank/DDBJ databases">
        <title>Evolution of pathogenesis and genome organization in the Tremellales.</title>
        <authorList>
            <person name="Cuomo C."/>
            <person name="Litvintseva A."/>
            <person name="Heitman J."/>
            <person name="Chen Y."/>
            <person name="Sun S."/>
            <person name="Springer D."/>
            <person name="Dromer F."/>
            <person name="Young S."/>
            <person name="Zeng Q."/>
            <person name="Chapman S."/>
            <person name="Gujja S."/>
            <person name="Saif S."/>
            <person name="Birren B."/>
        </authorList>
    </citation>
    <scope>NUCLEOTIDE SEQUENCE [LARGE SCALE GENOMIC DNA]</scope>
    <source>
        <strain evidence="21">BCC8398</strain>
    </source>
</reference>
<dbReference type="EC" id="2.1.1.71" evidence="17"/>
<feature type="topological domain" description="Lumenal" evidence="17">
    <location>
        <begin position="72"/>
        <end position="83"/>
    </location>
</feature>
<evidence type="ECO:0000256" key="17">
    <source>
        <dbReference type="HAMAP-Rule" id="MF_03216"/>
    </source>
</evidence>
<evidence type="ECO:0000256" key="9">
    <source>
        <dbReference type="ARBA" id="ARBA00022989"/>
    </source>
</evidence>
<comment type="pathway">
    <text evidence="2">Lipid metabolism.</text>
</comment>
<feature type="topological domain" description="Cytoplasmic" evidence="17">
    <location>
        <begin position="105"/>
        <end position="131"/>
    </location>
</feature>
<gene>
    <name evidence="20" type="ORF">I316_07045</name>
</gene>
<keyword evidence="4 17" id="KW-0489">Methyltransferase</keyword>
<feature type="region of interest" description="Disordered" evidence="18">
    <location>
        <begin position="232"/>
        <end position="344"/>
    </location>
</feature>
<keyword evidence="8 17" id="KW-0256">Endoplasmic reticulum</keyword>
<dbReference type="FunFam" id="1.20.120.1630:FF:000005">
    <property type="entry name" value="Phosphatidylethanolamine N-methyltransferase"/>
    <property type="match status" value="1"/>
</dbReference>
<keyword evidence="3 17" id="KW-0444">Lipid biosynthesis</keyword>
<comment type="catalytic activity">
    <reaction evidence="16 17">
        <text>a 1,2-diacyl-sn-glycero-3-phospho-N-methylethanolamine + S-adenosyl-L-methionine = a 1,2-diacyl-sn-glycero-3-phospho-N,N-dimethylethanolamine + S-adenosyl-L-homocysteine + H(+)</text>
        <dbReference type="Rhea" id="RHEA:32735"/>
        <dbReference type="ChEBI" id="CHEBI:15378"/>
        <dbReference type="ChEBI" id="CHEBI:57856"/>
        <dbReference type="ChEBI" id="CHEBI:59789"/>
        <dbReference type="ChEBI" id="CHEBI:64572"/>
        <dbReference type="ChEBI" id="CHEBI:64573"/>
        <dbReference type="EC" id="2.1.1.71"/>
    </reaction>
</comment>
<feature type="transmembrane region" description="Helical" evidence="19">
    <location>
        <begin position="156"/>
        <end position="173"/>
    </location>
</feature>
<feature type="topological domain" description="Cytoplasmic" evidence="17">
    <location>
        <begin position="217"/>
        <end position="344"/>
    </location>
</feature>
<comment type="catalytic activity">
    <reaction evidence="15">
        <text>a 1,2-diacyl-sn-glycero-3-phospho-N,N-dimethylethanolamine + S-adenosyl-L-methionine = a 1,2-diacyl-sn-glycero-3-phosphocholine + S-adenosyl-L-homocysteine + H(+)</text>
        <dbReference type="Rhea" id="RHEA:32739"/>
        <dbReference type="ChEBI" id="CHEBI:15378"/>
        <dbReference type="ChEBI" id="CHEBI:57643"/>
        <dbReference type="ChEBI" id="CHEBI:57856"/>
        <dbReference type="ChEBI" id="CHEBI:59789"/>
        <dbReference type="ChEBI" id="CHEBI:64572"/>
        <dbReference type="EC" id="2.1.1.71"/>
    </reaction>
</comment>
<evidence type="ECO:0000313" key="21">
    <source>
        <dbReference type="Proteomes" id="UP000092666"/>
    </source>
</evidence>
<feature type="intramembrane region" description="Helical" evidence="17">
    <location>
        <begin position="51"/>
        <end position="71"/>
    </location>
</feature>
<dbReference type="EMBL" id="KV700136">
    <property type="protein sequence ID" value="OCF31259.1"/>
    <property type="molecule type" value="Genomic_DNA"/>
</dbReference>
<evidence type="ECO:0000256" key="12">
    <source>
        <dbReference type="ARBA" id="ARBA00023136"/>
    </source>
</evidence>
<feature type="topological domain" description="Lumenal" evidence="17">
    <location>
        <begin position="153"/>
        <end position="195"/>
    </location>
</feature>
<evidence type="ECO:0000256" key="4">
    <source>
        <dbReference type="ARBA" id="ARBA00022603"/>
    </source>
</evidence>
<evidence type="ECO:0000256" key="1">
    <source>
        <dbReference type="ARBA" id="ARBA00004969"/>
    </source>
</evidence>
<dbReference type="GO" id="GO:0031966">
    <property type="term" value="C:mitochondrial membrane"/>
    <property type="evidence" value="ECO:0007669"/>
    <property type="project" value="UniProtKB-SubCell"/>
</dbReference>
<evidence type="ECO:0000256" key="8">
    <source>
        <dbReference type="ARBA" id="ARBA00022824"/>
    </source>
</evidence>
<keyword evidence="13 17" id="KW-0594">Phospholipid biosynthesis</keyword>
<feature type="compositionally biased region" description="Low complexity" evidence="18">
    <location>
        <begin position="239"/>
        <end position="255"/>
    </location>
</feature>
<dbReference type="UniPathway" id="UPA00753"/>
<name>A0A1B9GJN6_9TREE</name>
<comment type="pathway">
    <text evidence="1 17">Phospholipid metabolism; phosphatidylcholine biosynthesis.</text>
</comment>
<keyword evidence="14 17" id="KW-1208">Phospholipid metabolism</keyword>
<evidence type="ECO:0000256" key="14">
    <source>
        <dbReference type="ARBA" id="ARBA00023264"/>
    </source>
</evidence>
<keyword evidence="6 17" id="KW-0949">S-adenosyl-L-methionine</keyword>
<evidence type="ECO:0000256" key="18">
    <source>
        <dbReference type="SAM" id="MobiDB-lite"/>
    </source>
</evidence>
<dbReference type="Gene3D" id="1.20.120.1630">
    <property type="match status" value="1"/>
</dbReference>
<dbReference type="OrthoDB" id="8300106at2759"/>
<comment type="function">
    <text evidence="17">Catalyzes the second two steps of the methylation pathway of phosphatidylcholine biosynthesis, the SAM-dependent methylation of phosphatidylmonomethylethanolamine (PMME) to phosphatidyldimethylethanolamine (PDME) and of PDME to phosphatidylcholine (PC).</text>
</comment>
<keyword evidence="11 17" id="KW-0496">Mitochondrion</keyword>
<comment type="similarity">
    <text evidence="17">Belongs to the class VI-like SAM-binding methyltransferase superfamily. PEMT/PEM2 methyltransferase family.</text>
</comment>
<dbReference type="STRING" id="1296120.A0A1B9GJN6"/>
<evidence type="ECO:0000256" key="7">
    <source>
        <dbReference type="ARBA" id="ARBA00022692"/>
    </source>
</evidence>
<keyword evidence="9 17" id="KW-1133">Transmembrane helix</keyword>
<feature type="topological domain" description="Lumenal" evidence="17">
    <location>
        <begin position="1"/>
        <end position="50"/>
    </location>
</feature>
<evidence type="ECO:0000256" key="19">
    <source>
        <dbReference type="SAM" id="Phobius"/>
    </source>
</evidence>
<evidence type="ECO:0000256" key="13">
    <source>
        <dbReference type="ARBA" id="ARBA00023209"/>
    </source>
</evidence>
<keyword evidence="10 17" id="KW-0443">Lipid metabolism</keyword>
<dbReference type="Pfam" id="PF04191">
    <property type="entry name" value="PEMT"/>
    <property type="match status" value="1"/>
</dbReference>
<dbReference type="GO" id="GO:0005789">
    <property type="term" value="C:endoplasmic reticulum membrane"/>
    <property type="evidence" value="ECO:0007669"/>
    <property type="project" value="UniProtKB-SubCell"/>
</dbReference>
<dbReference type="InterPro" id="IPR024960">
    <property type="entry name" value="PEMT/MFAP"/>
</dbReference>
<organism evidence="20 21">
    <name type="scientific">Kwoniella heveanensis BCC8398</name>
    <dbReference type="NCBI Taxonomy" id="1296120"/>
    <lineage>
        <taxon>Eukaryota</taxon>
        <taxon>Fungi</taxon>
        <taxon>Dikarya</taxon>
        <taxon>Basidiomycota</taxon>
        <taxon>Agaricomycotina</taxon>
        <taxon>Tremellomycetes</taxon>
        <taxon>Tremellales</taxon>
        <taxon>Cryptococcaceae</taxon>
        <taxon>Kwoniella</taxon>
    </lineage>
</organism>
<feature type="transmembrane region" description="Helical" evidence="19">
    <location>
        <begin position="53"/>
        <end position="71"/>
    </location>
</feature>
<evidence type="ECO:0000256" key="10">
    <source>
        <dbReference type="ARBA" id="ARBA00023098"/>
    </source>
</evidence>
<dbReference type="GO" id="GO:0032259">
    <property type="term" value="P:methylation"/>
    <property type="evidence" value="ECO:0007669"/>
    <property type="project" value="UniProtKB-KW"/>
</dbReference>
<feature type="binding site" evidence="17">
    <location>
        <begin position="136"/>
        <end position="138"/>
    </location>
    <ligand>
        <name>S-adenosyl-L-methionine</name>
        <dbReference type="ChEBI" id="CHEBI:59789"/>
    </ligand>
</feature>